<feature type="compositionally biased region" description="Basic and acidic residues" evidence="3">
    <location>
        <begin position="506"/>
        <end position="521"/>
    </location>
</feature>
<feature type="region of interest" description="Disordered" evidence="3">
    <location>
        <begin position="1067"/>
        <end position="1152"/>
    </location>
</feature>
<feature type="domain" description="Bromo" evidence="4">
    <location>
        <begin position="628"/>
        <end position="698"/>
    </location>
</feature>
<dbReference type="EMBL" id="JAXCGZ010015109">
    <property type="protein sequence ID" value="KAK7071264.1"/>
    <property type="molecule type" value="Genomic_DNA"/>
</dbReference>
<dbReference type="PRINTS" id="PR00503">
    <property type="entry name" value="BROMODOMAIN"/>
</dbReference>
<dbReference type="Gene3D" id="1.20.920.10">
    <property type="entry name" value="Bromodomain-like"/>
    <property type="match status" value="1"/>
</dbReference>
<dbReference type="PROSITE" id="PS50014">
    <property type="entry name" value="BROMODOMAIN_2"/>
    <property type="match status" value="1"/>
</dbReference>
<dbReference type="InterPro" id="IPR001487">
    <property type="entry name" value="Bromodomain"/>
</dbReference>
<feature type="region of interest" description="Disordered" evidence="3">
    <location>
        <begin position="362"/>
        <end position="469"/>
    </location>
</feature>
<name>A0AAN8X1L4_HALRR</name>
<feature type="compositionally biased region" description="Low complexity" evidence="3">
    <location>
        <begin position="2244"/>
        <end position="2255"/>
    </location>
</feature>
<comment type="caution">
    <text evidence="5">The sequence shown here is derived from an EMBL/GenBank/DDBJ whole genome shotgun (WGS) entry which is preliminary data.</text>
</comment>
<feature type="compositionally biased region" description="Basic and acidic residues" evidence="3">
    <location>
        <begin position="374"/>
        <end position="397"/>
    </location>
</feature>
<feature type="compositionally biased region" description="Basic residues" evidence="3">
    <location>
        <begin position="1129"/>
        <end position="1141"/>
    </location>
</feature>
<dbReference type="SUPFAM" id="SSF47370">
    <property type="entry name" value="Bromodomain"/>
    <property type="match status" value="1"/>
</dbReference>
<feature type="compositionally biased region" description="Basic and acidic residues" evidence="3">
    <location>
        <begin position="744"/>
        <end position="762"/>
    </location>
</feature>
<evidence type="ECO:0000313" key="6">
    <source>
        <dbReference type="Proteomes" id="UP001381693"/>
    </source>
</evidence>
<feature type="region of interest" description="Disordered" evidence="3">
    <location>
        <begin position="1295"/>
        <end position="1325"/>
    </location>
</feature>
<accession>A0AAN8X1L4</accession>
<feature type="compositionally biased region" description="Polar residues" evidence="3">
    <location>
        <begin position="1882"/>
        <end position="1892"/>
    </location>
</feature>
<feature type="region of interest" description="Disordered" evidence="3">
    <location>
        <begin position="935"/>
        <end position="1051"/>
    </location>
</feature>
<dbReference type="GO" id="GO:0090537">
    <property type="term" value="C:CERF complex"/>
    <property type="evidence" value="ECO:0007669"/>
    <property type="project" value="InterPro"/>
</dbReference>
<feature type="compositionally biased region" description="Basic residues" evidence="3">
    <location>
        <begin position="1094"/>
        <end position="1109"/>
    </location>
</feature>
<keyword evidence="6" id="KW-1185">Reference proteome</keyword>
<gene>
    <name evidence="5" type="primary">CECR2</name>
    <name evidence="5" type="ORF">SK128_016449</name>
</gene>
<feature type="compositionally biased region" description="Basic and acidic residues" evidence="3">
    <location>
        <begin position="1574"/>
        <end position="1589"/>
    </location>
</feature>
<feature type="compositionally biased region" description="Basic residues" evidence="3">
    <location>
        <begin position="987"/>
        <end position="1039"/>
    </location>
</feature>
<dbReference type="CDD" id="cd05509">
    <property type="entry name" value="Bromo_gcn5_like"/>
    <property type="match status" value="1"/>
</dbReference>
<feature type="compositionally biased region" description="Basic and acidic residues" evidence="3">
    <location>
        <begin position="1534"/>
        <end position="1559"/>
    </location>
</feature>
<feature type="region of interest" description="Disordered" evidence="3">
    <location>
        <begin position="2079"/>
        <end position="2141"/>
    </location>
</feature>
<feature type="compositionally biased region" description="Basic and acidic residues" evidence="3">
    <location>
        <begin position="778"/>
        <end position="792"/>
    </location>
</feature>
<feature type="compositionally biased region" description="Acidic residues" evidence="3">
    <location>
        <begin position="964"/>
        <end position="975"/>
    </location>
</feature>
<dbReference type="Pfam" id="PF00439">
    <property type="entry name" value="Bromodomain"/>
    <property type="match status" value="1"/>
</dbReference>
<feature type="compositionally biased region" description="Acidic residues" evidence="3">
    <location>
        <begin position="854"/>
        <end position="869"/>
    </location>
</feature>
<feature type="region of interest" description="Disordered" evidence="3">
    <location>
        <begin position="1209"/>
        <end position="1263"/>
    </location>
</feature>
<dbReference type="PANTHER" id="PTHR47092:SF1">
    <property type="entry name" value="CHROMATIN REMODELING REGULATOR CECR2"/>
    <property type="match status" value="1"/>
</dbReference>
<feature type="compositionally biased region" description="Acidic residues" evidence="3">
    <location>
        <begin position="1416"/>
        <end position="1426"/>
    </location>
</feature>
<feature type="compositionally biased region" description="Acidic residues" evidence="3">
    <location>
        <begin position="823"/>
        <end position="843"/>
    </location>
</feature>
<organism evidence="5 6">
    <name type="scientific">Halocaridina rubra</name>
    <name type="common">Hawaiian red shrimp</name>
    <dbReference type="NCBI Taxonomy" id="373956"/>
    <lineage>
        <taxon>Eukaryota</taxon>
        <taxon>Metazoa</taxon>
        <taxon>Ecdysozoa</taxon>
        <taxon>Arthropoda</taxon>
        <taxon>Crustacea</taxon>
        <taxon>Multicrustacea</taxon>
        <taxon>Malacostraca</taxon>
        <taxon>Eumalacostraca</taxon>
        <taxon>Eucarida</taxon>
        <taxon>Decapoda</taxon>
        <taxon>Pleocyemata</taxon>
        <taxon>Caridea</taxon>
        <taxon>Atyoidea</taxon>
        <taxon>Atyidae</taxon>
        <taxon>Halocaridina</taxon>
    </lineage>
</organism>
<feature type="compositionally biased region" description="Low complexity" evidence="3">
    <location>
        <begin position="2358"/>
        <end position="2371"/>
    </location>
</feature>
<feature type="compositionally biased region" description="Basic residues" evidence="3">
    <location>
        <begin position="184"/>
        <end position="194"/>
    </location>
</feature>
<feature type="compositionally biased region" description="Basic and acidic residues" evidence="3">
    <location>
        <begin position="1384"/>
        <end position="1415"/>
    </location>
</feature>
<feature type="region of interest" description="Disordered" evidence="3">
    <location>
        <begin position="1963"/>
        <end position="2021"/>
    </location>
</feature>
<feature type="region of interest" description="Disordered" evidence="3">
    <location>
        <begin position="2241"/>
        <end position="2291"/>
    </location>
</feature>
<dbReference type="InterPro" id="IPR029614">
    <property type="entry name" value="CECR2"/>
</dbReference>
<feature type="region of interest" description="Disordered" evidence="3">
    <location>
        <begin position="1369"/>
        <end position="1674"/>
    </location>
</feature>
<dbReference type="SMART" id="SM00297">
    <property type="entry name" value="BROMO"/>
    <property type="match status" value="1"/>
</dbReference>
<feature type="compositionally biased region" description="Basic and acidic residues" evidence="3">
    <location>
        <begin position="1689"/>
        <end position="1707"/>
    </location>
</feature>
<feature type="compositionally biased region" description="Basic residues" evidence="3">
    <location>
        <begin position="1219"/>
        <end position="1228"/>
    </location>
</feature>
<feature type="compositionally biased region" description="Basic residues" evidence="3">
    <location>
        <begin position="763"/>
        <end position="777"/>
    </location>
</feature>
<feature type="region of interest" description="Disordered" evidence="3">
    <location>
        <begin position="295"/>
        <end position="331"/>
    </location>
</feature>
<feature type="compositionally biased region" description="Acidic residues" evidence="3">
    <location>
        <begin position="1560"/>
        <end position="1573"/>
    </location>
</feature>
<evidence type="ECO:0000259" key="4">
    <source>
        <dbReference type="PROSITE" id="PS50014"/>
    </source>
</evidence>
<feature type="compositionally biased region" description="Basic and acidic residues" evidence="3">
    <location>
        <begin position="1246"/>
        <end position="1263"/>
    </location>
</feature>
<reference evidence="5 6" key="1">
    <citation type="submission" date="2023-11" db="EMBL/GenBank/DDBJ databases">
        <title>Halocaridina rubra genome assembly.</title>
        <authorList>
            <person name="Smith C."/>
        </authorList>
    </citation>
    <scope>NUCLEOTIDE SEQUENCE [LARGE SCALE GENOMIC DNA]</scope>
    <source>
        <strain evidence="5">EP-1</strain>
        <tissue evidence="5">Whole</tissue>
    </source>
</reference>
<feature type="compositionally biased region" description="Basic and acidic residues" evidence="3">
    <location>
        <begin position="1209"/>
        <end position="1218"/>
    </location>
</feature>
<sequence length="2512" mass="280765">MEDIQSWWELPSIAHFCSLFRAAFDLLDFDIEELEEALLTDGLEDSGSPLLVELAVRLVQGCLPGKCVNATNYQSYLRKLFKHKCQEDPTRENLFVEGDLRWLPLRRKVEILHALCDFRLEAEDVLDLLKNLESDSLRVEPLGYDDRGSTYWYFYGTRLYREDHSPYHPHRRKPKEKDKEKEDKRKRKRKKKGHKVADSEDENDLPSPVWQVQCFSEEDWNTLAGKFEDCASKLERSLLQTLKEDFLPEIPRLFQEKEKIQRRRIMEFAPRRSSCRVQKLKEKKEEEEKKMAIEIVEQEKKKQDEEKKKKRKEETSSEDKHESLKLQDTAVEEDLFPPLRYVKSPTDVYDIIKEREKTEKKIETIELNDDDGDSDHNDTVWEEPVRDIEPKWEKKSVIADAEGQVTSGRGRRKSVEDGGRKKPLDNGLKKKVLEETIGKNNMDESSRKKNVDKLPKKRTVAGSVKRKSLDDIKDIVDENAMECKEIPLEKEVKVKIKDGRCRKKHVDSDTKMVEISSEKAKDKRGRKPGKKPGRKPGSKNKVKKEFVSSDEDEENTKPQVYSGRKTNNSLSSVAFSLSSAAVVPEPAVSTVNSVTSPLTKKKVKSAHMILQTEDDLRTGMYKVLEHLRDHEDAWPFHDPVEEEYAPNYYAVIRRPMHLTRMEERLDGGYYSNLSMFEGDFKLMMDNCKLYNGPESEYTHMAYTLEKVFAKLKTKYLEADLSSDEEMYIDMSYQHASKRKNRRRSTSDDKENKRTDGDKDIPKKRGRKKKKVGRKPKEKHKDASLPPEKEKERKKSSKFGQEKTKEKEKHRSKDKPKIDQYEFRDEEEEEEEDDDDDDDDDEFIEPPLLVREDPYPEDDVDEGMDVEDVLDGPQLASNDALKDEPVVKKKVGRPRKEDTNKKVNDIIKKEVIANDAIVEDEDDDDDMEQDVCLYYNNDDYGSEEETGDGKSGSAYLSERHNELFGEIDDIDDDLEETKEKKSVEKIKNIHNGKQSKKKSGNSKDKEKKKHKHGEKHHHHHHHHHHKSKSKDGKHHKKKNKHNSEKDAKKILKVEDVYDYSEDEELLLQVQGNHVEDTPKTHQQQIGSKTKEETSKKKKKIKHRAKRSKHHDKQEKQQKHKVGKGKESKKEGKKKNSKKKKIPPKNMAAIDALSAATEQTLKDITTMLDDPSVPRFSEFSSASNSPSRRVTAEEFEAIAYKIEAEYRRKLMMDEPKEKDKKIHKKKKRKNVICEDSEEPKKKKIKKEKKSEVDKSEKGDKVSEKDVLDNTKELFKDIKDGRIKPGAIIKSKDIAKKEGVVKKETKSSTEGKPKAKTNPFGKINKQEHTKLTTLIAKAKESRIGLVPNSEVGDSPKLSLGSIILSGDIGTGIKSTREANSADEEEKWEPKEKWDSPWENRWEKVPEKEESGTPSVREEEEKEEIPEVEEFPEKLVEEPPPTPRAPEIKQERATPNLSAWFKAFGTPKVSSGGSKKMPDDIADSPIKDQEENDIINVDDVTEPEEEDAAIMDEPPPSPQPPPSPEPPVSPEPPISPEKPPETPWYEKIDEKLEDEPIWKKMKPDEEDDPYKFEEEELDRAREEAKKLEVERQRKASVSSSGVSDRSPLNHSFDSDRSPAAFSSEGERSPMTRSPHTPGFGSKQFSPVPEKSPSVPAYSPRYETSLSKPFPSYDPEKGKYQANGAIKVGFYQDMSDKGTGDKPEKKSKEPKATESPVYSPTVPYMSSFYSSKTEANKKQKSPAGYTSFYSSESAVDKAKTPNYYSASAPATPTDKPSPAPLNVETAEKPKPYSYYYDPTKPLTDQYKNTGSVPTPQPPKKPPGYYNTHDTNKKSTPSMSPAGGQSSSLPGSLASPGQVAMTPPTPDIPSKAEIQPLKKRAAMDRLSQDFQTSSSVVTSLAVGSGSAPPPPWSGPKSLDDNVVSHSAAPPSVGVSFSPHSSNLLPALSVSGIPTSALPANLANLSNIVSRIPDSETDRSVSDKDTPKAMVESHHSSSATFPNPDAPGIGKGIPSSLFGVSPSPNSAQGQVLDLERCTVDSVTDLSDVHQSNLSGRVEPTDLARHVEVEHRLQERSLQPNYHQQITSPHMQTQPGLGSPQQLTKPHQGSQSQLLTGPQPPAAHQKQPEGVRPSSRELPPAHSSDKSHMYLQQKSMWSSNLSTSLASSLASSLPSSMVSSLVTSLGSTLATTSVIESLQKMRSIPPERLAQDRLTQERLAQLDRAALASLASRSGQGHLFSHELLQRGSVGGQTQTGSGPSSGSSGGGNSSSVPVSGGRSTSSSSSSVGGSSTPSGNSVEIGIGRSYANMLTGQSSPLFGRGEGALTPGSLPRPLSGSSSPFLPQSPGLSAALGLPGAPRTPTPAHQQSHQSLSGLSQGTFTSLSRDPRDPISQSHPSLQIPSLNSISSSQAQTLSHLNAASLASYSGRDSLALMNQGGRGALASGLVDPTSQLYQQYLQQRQAQEDLLLRSAGAHPSQLAHQSMMIQQGLISAAGYSSGYPPSLGLRPGSYQGMNRPWL</sequence>
<feature type="region of interest" description="Disordered" evidence="3">
    <location>
        <begin position="497"/>
        <end position="566"/>
    </location>
</feature>
<feature type="compositionally biased region" description="Basic and acidic residues" evidence="3">
    <location>
        <begin position="413"/>
        <end position="454"/>
    </location>
</feature>
<feature type="region of interest" description="Disordered" evidence="3">
    <location>
        <begin position="1167"/>
        <end position="1188"/>
    </location>
</feature>
<feature type="region of interest" description="Disordered" evidence="3">
    <location>
        <begin position="1686"/>
        <end position="1934"/>
    </location>
</feature>
<dbReference type="GO" id="GO:0006338">
    <property type="term" value="P:chromatin remodeling"/>
    <property type="evidence" value="ECO:0007669"/>
    <property type="project" value="InterPro"/>
</dbReference>
<feature type="compositionally biased region" description="Low complexity" evidence="3">
    <location>
        <begin position="1172"/>
        <end position="1187"/>
    </location>
</feature>
<feature type="compositionally biased region" description="Polar residues" evidence="3">
    <location>
        <begin position="2079"/>
        <end position="2108"/>
    </location>
</feature>
<feature type="compositionally biased region" description="Basic and acidic residues" evidence="3">
    <location>
        <begin position="1966"/>
        <end position="1988"/>
    </location>
</feature>
<proteinExistence type="predicted"/>
<evidence type="ECO:0000256" key="3">
    <source>
        <dbReference type="SAM" id="MobiDB-lite"/>
    </source>
</evidence>
<protein>
    <submittedName>
        <fullName evidence="5">Cat eye syndrome chromosome region, candidate 2</fullName>
    </submittedName>
</protein>
<feature type="compositionally biased region" description="Low complexity" evidence="3">
    <location>
        <begin position="2318"/>
        <end position="2342"/>
    </location>
</feature>
<feature type="region of interest" description="Disordered" evidence="3">
    <location>
        <begin position="164"/>
        <end position="206"/>
    </location>
</feature>
<evidence type="ECO:0000256" key="1">
    <source>
        <dbReference type="ARBA" id="ARBA00023117"/>
    </source>
</evidence>
<evidence type="ECO:0000256" key="2">
    <source>
        <dbReference type="PROSITE-ProRule" id="PRU00035"/>
    </source>
</evidence>
<dbReference type="Proteomes" id="UP001381693">
    <property type="component" value="Unassembled WGS sequence"/>
</dbReference>
<keyword evidence="1 2" id="KW-0103">Bromodomain</keyword>
<dbReference type="PANTHER" id="PTHR47092">
    <property type="entry name" value="CAT EYE SYNDROME CRITICAL REGION PROTEIN 2"/>
    <property type="match status" value="1"/>
</dbReference>
<feature type="compositionally biased region" description="Low complexity" evidence="3">
    <location>
        <begin position="1834"/>
        <end position="1852"/>
    </location>
</feature>
<evidence type="ECO:0000313" key="5">
    <source>
        <dbReference type="EMBL" id="KAK7071264.1"/>
    </source>
</evidence>
<feature type="region of interest" description="Disordered" evidence="3">
    <location>
        <begin position="2306"/>
        <end position="2395"/>
    </location>
</feature>
<dbReference type="InterPro" id="IPR036427">
    <property type="entry name" value="Bromodomain-like_sf"/>
</dbReference>
<feature type="compositionally biased region" description="Polar residues" evidence="3">
    <location>
        <begin position="2384"/>
        <end position="2395"/>
    </location>
</feature>
<feature type="compositionally biased region" description="Basic and acidic residues" evidence="3">
    <location>
        <begin position="295"/>
        <end position="325"/>
    </location>
</feature>
<feature type="compositionally biased region" description="Low complexity" evidence="3">
    <location>
        <begin position="2262"/>
        <end position="2290"/>
    </location>
</feature>
<feature type="region of interest" description="Disordered" evidence="3">
    <location>
        <begin position="733"/>
        <end position="897"/>
    </location>
</feature>
<feature type="compositionally biased region" description="Basic and acidic residues" evidence="3">
    <location>
        <begin position="1295"/>
        <end position="1310"/>
    </location>
</feature>
<feature type="compositionally biased region" description="Acidic residues" evidence="3">
    <location>
        <begin position="1495"/>
        <end position="1506"/>
    </location>
</feature>
<feature type="compositionally biased region" description="Basic and acidic residues" evidence="3">
    <location>
        <begin position="976"/>
        <end position="986"/>
    </location>
</feature>
<feature type="compositionally biased region" description="Basic and acidic residues" evidence="3">
    <location>
        <begin position="799"/>
        <end position="822"/>
    </location>
</feature>
<feature type="compositionally biased region" description="Low complexity" evidence="3">
    <location>
        <begin position="1592"/>
        <end position="1602"/>
    </location>
</feature>
<feature type="compositionally biased region" description="Basic residues" evidence="3">
    <location>
        <begin position="522"/>
        <end position="542"/>
    </location>
</feature>
<feature type="compositionally biased region" description="Basic and acidic residues" evidence="3">
    <location>
        <begin position="1040"/>
        <end position="1051"/>
    </location>
</feature>
<feature type="compositionally biased region" description="Pro residues" evidence="3">
    <location>
        <begin position="1509"/>
        <end position="1533"/>
    </location>
</feature>